<evidence type="ECO:0000313" key="4">
    <source>
        <dbReference type="EMBL" id="GFM34809.1"/>
    </source>
</evidence>
<evidence type="ECO:0000313" key="5">
    <source>
        <dbReference type="Proteomes" id="UP000503840"/>
    </source>
</evidence>
<reference evidence="4 5" key="1">
    <citation type="submission" date="2020-05" db="EMBL/GenBank/DDBJ databases">
        <title>Draft genome sequence of Desulfovibrio sp. strain HN2T.</title>
        <authorList>
            <person name="Ueno A."/>
            <person name="Tamazawa S."/>
            <person name="Tamamura S."/>
            <person name="Murakami T."/>
            <person name="Kiyama T."/>
            <person name="Inomata H."/>
            <person name="Amano Y."/>
            <person name="Miyakawa K."/>
            <person name="Tamaki H."/>
            <person name="Naganuma T."/>
            <person name="Kaneko K."/>
        </authorList>
    </citation>
    <scope>NUCLEOTIDE SEQUENCE [LARGE SCALE GENOMIC DNA]</scope>
    <source>
        <strain evidence="4 5">HN2</strain>
    </source>
</reference>
<keyword evidence="5" id="KW-1185">Reference proteome</keyword>
<evidence type="ECO:0000256" key="2">
    <source>
        <dbReference type="SAM" id="MobiDB-lite"/>
    </source>
</evidence>
<gene>
    <name evidence="4" type="ORF">DSM101010T_31740</name>
</gene>
<dbReference type="EMBL" id="BLVO01000016">
    <property type="protein sequence ID" value="GFM34809.1"/>
    <property type="molecule type" value="Genomic_DNA"/>
</dbReference>
<dbReference type="InterPro" id="IPR022385">
    <property type="entry name" value="Rhs_assc_core"/>
</dbReference>
<feature type="region of interest" description="Disordered" evidence="2">
    <location>
        <begin position="566"/>
        <end position="586"/>
    </location>
</feature>
<organism evidence="4 5">
    <name type="scientific">Desulfovibrio subterraneus</name>
    <dbReference type="NCBI Taxonomy" id="2718620"/>
    <lineage>
        <taxon>Bacteria</taxon>
        <taxon>Pseudomonadati</taxon>
        <taxon>Thermodesulfobacteriota</taxon>
        <taxon>Desulfovibrionia</taxon>
        <taxon>Desulfovibrionales</taxon>
        <taxon>Desulfovibrionaceae</taxon>
        <taxon>Desulfovibrio</taxon>
    </lineage>
</organism>
<feature type="region of interest" description="Disordered" evidence="2">
    <location>
        <begin position="1"/>
        <end position="36"/>
    </location>
</feature>
<dbReference type="AlphaFoldDB" id="A0A7J0BMD3"/>
<protein>
    <recommendedName>
        <fullName evidence="3">Teneurin-like YD-shell domain-containing protein</fullName>
    </recommendedName>
</protein>
<dbReference type="NCBIfam" id="TIGR03696">
    <property type="entry name" value="Rhs_assc_core"/>
    <property type="match status" value="1"/>
</dbReference>
<feature type="domain" description="Teneurin-like YD-shell" evidence="3">
    <location>
        <begin position="201"/>
        <end position="476"/>
    </location>
</feature>
<dbReference type="PANTHER" id="PTHR32305">
    <property type="match status" value="1"/>
</dbReference>
<feature type="compositionally biased region" description="Basic and acidic residues" evidence="2">
    <location>
        <begin position="577"/>
        <end position="586"/>
    </location>
</feature>
<name>A0A7J0BMD3_9BACT</name>
<accession>A0A7J0BMD3</accession>
<dbReference type="InterPro" id="IPR050708">
    <property type="entry name" value="T6SS_VgrG/RHS"/>
</dbReference>
<dbReference type="Proteomes" id="UP000503840">
    <property type="component" value="Unassembled WGS sequence"/>
</dbReference>
<comment type="caution">
    <text evidence="4">The sequence shown here is derived from an EMBL/GenBank/DDBJ whole genome shotgun (WGS) entry which is preliminary data.</text>
</comment>
<evidence type="ECO:0000259" key="3">
    <source>
        <dbReference type="Pfam" id="PF25023"/>
    </source>
</evidence>
<keyword evidence="1" id="KW-0677">Repeat</keyword>
<proteinExistence type="predicted"/>
<dbReference type="InterPro" id="IPR056823">
    <property type="entry name" value="TEN-like_YD-shell"/>
</dbReference>
<dbReference type="PANTHER" id="PTHR32305:SF15">
    <property type="entry name" value="PROTEIN RHSA-RELATED"/>
    <property type="match status" value="1"/>
</dbReference>
<feature type="compositionally biased region" description="Basic residues" evidence="2">
    <location>
        <begin position="1"/>
        <end position="12"/>
    </location>
</feature>
<feature type="compositionally biased region" description="Polar residues" evidence="2">
    <location>
        <begin position="18"/>
        <end position="35"/>
    </location>
</feature>
<dbReference type="RefSeq" id="WP_174406465.1">
    <property type="nucleotide sequence ID" value="NZ_BLVO01000016.1"/>
</dbReference>
<evidence type="ECO:0000256" key="1">
    <source>
        <dbReference type="ARBA" id="ARBA00022737"/>
    </source>
</evidence>
<dbReference type="Pfam" id="PF25023">
    <property type="entry name" value="TEN_YD-shell"/>
    <property type="match status" value="1"/>
</dbReference>
<dbReference type="Gene3D" id="2.180.10.10">
    <property type="entry name" value="RHS repeat-associated core"/>
    <property type="match status" value="1"/>
</dbReference>
<sequence>MNQTRHIRHIREHGRSALPTNSAPRSAADSQTRPMSTEEYLRTEVFGDQNRMQQKRMANLAQLERRAEDTPISMEEYVRHIVYAQDLPDAAACAPVAQHAIPVVMPRPMPAVAARAAVPYATPDTGHTASGTALQAVAVPNNRNSASVPRYAGATATGLGSCCVVLPGIRHGGSAVGSATQPAVLSGMQPDTQPDTQPPRLNVRLQRNAQGRIIRKLEGAGDSMREYCFAYDAQGHLTHAWLNGSLVEQYAYNEAGQRVADETVWRGPRSLAYDRAGRLVQAGNVRCEYTPEGSLCSRIRTTRHGEEITSFAYGADTRLDSVVLPDGTQITYYYGSALGPAEKHVNGVLAESYIWKDALRLGAWIDHASGTRCLFHYEAGHSPAAVTMEHPQGAATYRLGFDQIGSLKLVVLPDANGGKLIKEMAYDSFGTMLNDSNPELFLPVGFASGLVDRHTGLIRFGYRDYSPELGRFTALDPARDTRGDGDLWDYCVDDPINCVDPWGLFRFGVRSLDGFTSVSRPGFTSPMPDSGVAHGWIDGMNNPGEYNLQLHHEQGFYEDEKGGDIGHGKEGPMVNESNRKNEYRLDPKSYDDNIMRQSQKITIPGQYNIISNNCQDYADRLRDNYEILKESPEIRRQIEKEKRSNE</sequence>